<dbReference type="Proteomes" id="UP000016587">
    <property type="component" value="Chromosome"/>
</dbReference>
<feature type="binding site" description="axial binding residue" evidence="8">
    <location>
        <position position="79"/>
    </location>
    <ligand>
        <name>heme b</name>
        <dbReference type="ChEBI" id="CHEBI:60344"/>
        <label>bD</label>
    </ligand>
    <ligandPart>
        <name>Fe</name>
        <dbReference type="ChEBI" id="CHEBI:18248"/>
    </ligandPart>
</feature>
<dbReference type="eggNOG" id="ENOG502ZBTX">
    <property type="taxonomic scope" value="Bacteria"/>
</dbReference>
<dbReference type="KEGG" id="dgg:DGI_1568"/>
<feature type="transmembrane region" description="Helical" evidence="9">
    <location>
        <begin position="153"/>
        <end position="174"/>
    </location>
</feature>
<dbReference type="GO" id="GO:0016020">
    <property type="term" value="C:membrane"/>
    <property type="evidence" value="ECO:0007669"/>
    <property type="project" value="UniProtKB-SubCell"/>
</dbReference>
<feature type="transmembrane region" description="Helical" evidence="9">
    <location>
        <begin position="112"/>
        <end position="133"/>
    </location>
</feature>
<reference evidence="10 11" key="1">
    <citation type="journal article" date="2013" name="J. Bacteriol.">
        <title>Roles of HynAB and Ech, the only two hydrogenases found in the model sulfate reducer Desulfovibrio gigas.</title>
        <authorList>
            <person name="Morais-Silva F.O."/>
            <person name="Santos C.I."/>
            <person name="Rodrigues R."/>
            <person name="Pereira I.A."/>
            <person name="Rodrigues-Pousada C."/>
        </authorList>
    </citation>
    <scope>NUCLEOTIDE SEQUENCE [LARGE SCALE GENOMIC DNA]</scope>
    <source>
        <strain evidence="11">ATCC 19364 / DSM 1382 / NCIMB 9332 / VKM B-1759</strain>
    </source>
</reference>
<dbReference type="GO" id="GO:0046872">
    <property type="term" value="F:metal ion binding"/>
    <property type="evidence" value="ECO:0007669"/>
    <property type="project" value="UniProtKB-KW"/>
</dbReference>
<feature type="transmembrane region" description="Helical" evidence="9">
    <location>
        <begin position="195"/>
        <end position="213"/>
    </location>
</feature>
<feature type="binding site" evidence="12">
    <location>
        <position position="79"/>
    </location>
    <ligand>
        <name>heme b</name>
        <dbReference type="ChEBI" id="CHEBI:60344"/>
        <label>1</label>
        <note>axial binding residue</note>
    </ligand>
    <ligandPart>
        <name>Fe</name>
        <dbReference type="ChEBI" id="CHEBI:18248"/>
    </ligandPart>
</feature>
<name>T2GAT5_MEGG1</name>
<keyword evidence="5 9" id="KW-1133">Transmembrane helix</keyword>
<evidence type="ECO:0007829" key="12">
    <source>
        <dbReference type="PDB" id="5XMJ"/>
    </source>
</evidence>
<dbReference type="InterPro" id="IPR004224">
    <property type="entry name" value="Fum_red_B_TM"/>
</dbReference>
<feature type="binding site" evidence="12">
    <location>
        <position position="24"/>
    </location>
    <ligand>
        <name>heme b</name>
        <dbReference type="ChEBI" id="CHEBI:60344"/>
        <label>1</label>
    </ligand>
</feature>
<reference evidence="12" key="3">
    <citation type="journal article" date="2018" name="Sci. Rep.">
        <title>Structural insights into the electron/proton transfer pathways in the quinol:fumarate reductase from Desulfovibrio gigas.</title>
        <authorList>
            <person name="Guan H.H."/>
            <person name="Hsieh Y.C."/>
            <person name="Lin P.J."/>
            <person name="Huang Y.C."/>
            <person name="Yoshimura M."/>
            <person name="Chen L.Y."/>
            <person name="Chen S.K."/>
            <person name="Chuankhayan P."/>
            <person name="Lin C.C."/>
            <person name="Chen N.C."/>
            <person name="Nakagawa A."/>
            <person name="Chan S.I."/>
            <person name="Chen C.J."/>
        </authorList>
    </citation>
    <scope>X-RAY CRYSTALLOGRAPHY (3.60 ANGSTROMS) IN COMPLEX WITH HEME B</scope>
</reference>
<reference evidence="11" key="2">
    <citation type="submission" date="2013-07" db="EMBL/GenBank/DDBJ databases">
        <authorList>
            <person name="Morais-Silva F.O."/>
            <person name="Rezende A.M."/>
            <person name="Pimentel C."/>
            <person name="Resende D.M."/>
            <person name="Santos C.I."/>
            <person name="Clemente C."/>
            <person name="de Oliveira L.M."/>
            <person name="da Silva S.M."/>
            <person name="Costa D.A."/>
            <person name="Varela-Raposo A."/>
            <person name="Horacio E.C.A."/>
            <person name="Matos M."/>
            <person name="Flores O."/>
            <person name="Ruiz J.C."/>
            <person name="Rodrigues-Pousada C."/>
        </authorList>
    </citation>
    <scope>NUCLEOTIDE SEQUENCE [LARGE SCALE GENOMIC DNA]</scope>
    <source>
        <strain evidence="11">ATCC 19364 / DSM 1382 / NCIMB 9332 / VKM B-1759</strain>
    </source>
</reference>
<keyword evidence="3 9" id="KW-0812">Transmembrane</keyword>
<feature type="binding site" evidence="12">
    <location>
        <position position="166"/>
    </location>
    <ligand>
        <name>heme b</name>
        <dbReference type="ChEBI" id="CHEBI:60344"/>
        <label>1</label>
        <note>covalent</note>
    </ligand>
    <ligandPart>
        <name>Fe</name>
        <dbReference type="ChEBI" id="CHEBI:18248"/>
    </ligandPart>
</feature>
<feature type="binding site" evidence="12">
    <location>
        <position position="177"/>
    </location>
    <ligand>
        <name>heme b</name>
        <dbReference type="ChEBI" id="CHEBI:60344"/>
        <label>1</label>
    </ligand>
</feature>
<evidence type="ECO:0000256" key="9">
    <source>
        <dbReference type="SAM" id="Phobius"/>
    </source>
</evidence>
<sequence>MNASTITLHVPQRSKIAGRMDFFQMVSGVLLILFLWAHMMLVSSVILSPSLMNGIAWFFEATYMAQIGGPAIFVLMVVHFILAARKMPFKQDEWKTFRVHACMLHHKDTTMWLVQVISAIFILVLGAVHMFVVLTDLPITAAKSAARIQSGWLYLYLVLLPLAELHVGVGFYRIGVKYGFVGRNKRKWFQKTENLMMIGFITIGLLTLVRFMLLNIQG</sequence>
<dbReference type="SMR" id="T2GAT5"/>
<evidence type="ECO:0000256" key="8">
    <source>
        <dbReference type="PIRSR" id="PIRSR000177-1"/>
    </source>
</evidence>
<proteinExistence type="evidence at protein level"/>
<evidence type="ECO:0000313" key="10">
    <source>
        <dbReference type="EMBL" id="AGW13403.1"/>
    </source>
</evidence>
<evidence type="ECO:0000256" key="3">
    <source>
        <dbReference type="ARBA" id="ARBA00022692"/>
    </source>
</evidence>
<feature type="binding site" evidence="12">
    <location>
        <position position="156"/>
    </location>
    <ligand>
        <name>heme b</name>
        <dbReference type="ChEBI" id="CHEBI:60344"/>
        <label>2</label>
    </ligand>
</feature>
<organism evidence="10 11">
    <name type="scientific">Megalodesulfovibrio gigas (strain ATCC 19364 / DSM 1382 / NCIMB 9332 / VKM B-1759)</name>
    <name type="common">Desulfovibrio gigas</name>
    <dbReference type="NCBI Taxonomy" id="1121448"/>
    <lineage>
        <taxon>Bacteria</taxon>
        <taxon>Pseudomonadati</taxon>
        <taxon>Thermodesulfobacteriota</taxon>
        <taxon>Desulfovibrionia</taxon>
        <taxon>Desulfovibrionales</taxon>
        <taxon>Desulfovibrionaceae</taxon>
        <taxon>Megalodesulfovibrio</taxon>
    </lineage>
</organism>
<dbReference type="Gene3D" id="1.20.1300.10">
    <property type="entry name" value="Fumarate reductase/succinate dehydrogenase, transmembrane subunit"/>
    <property type="match status" value="1"/>
</dbReference>
<dbReference type="PDBsum" id="5XMJ"/>
<keyword evidence="4 8" id="KW-0479">Metal-binding</keyword>
<dbReference type="PATRIC" id="fig|1121448.10.peg.1559"/>
<gene>
    <name evidence="10" type="primary">fdrC</name>
    <name evidence="10" type="ORF">DGI_1568</name>
</gene>
<feature type="binding site" evidence="12">
    <location>
        <position position="38"/>
    </location>
    <ligand>
        <name>heme b</name>
        <dbReference type="ChEBI" id="CHEBI:60344"/>
        <label>2</label>
        <note>axial binding residue</note>
    </ligand>
    <ligandPart>
        <name>Fe</name>
        <dbReference type="ChEBI" id="CHEBI:18248"/>
    </ligandPart>
</feature>
<comment type="subcellular location">
    <subcellularLocation>
        <location evidence="1">Membrane</location>
    </subcellularLocation>
</comment>
<dbReference type="STRING" id="1121448.DGI_1568"/>
<evidence type="ECO:0000256" key="6">
    <source>
        <dbReference type="ARBA" id="ARBA00023004"/>
    </source>
</evidence>
<feature type="transmembrane region" description="Helical" evidence="9">
    <location>
        <begin position="22"/>
        <end position="47"/>
    </location>
</feature>
<feature type="binding site" evidence="12">
    <location>
        <position position="129"/>
    </location>
    <ligand>
        <name>heme b</name>
        <dbReference type="ChEBI" id="CHEBI:60344"/>
        <label>2</label>
        <note>axial binding residue</note>
    </ligand>
    <ligandPart>
        <name>Fe</name>
        <dbReference type="ChEBI" id="CHEBI:18248"/>
    </ligandPart>
</feature>
<dbReference type="RefSeq" id="WP_021760241.1">
    <property type="nucleotide sequence ID" value="NC_022444.1"/>
</dbReference>
<feature type="transmembrane region" description="Helical" evidence="9">
    <location>
        <begin position="67"/>
        <end position="84"/>
    </location>
</feature>
<dbReference type="InterPro" id="IPR000701">
    <property type="entry name" value="SuccDH_FuR_B_TM-su"/>
</dbReference>
<dbReference type="AlphaFoldDB" id="T2GAT5"/>
<dbReference type="OrthoDB" id="5345350at2"/>
<evidence type="ECO:0000256" key="2">
    <source>
        <dbReference type="ARBA" id="ARBA00022617"/>
    </source>
</evidence>
<dbReference type="Pfam" id="PF01127">
    <property type="entry name" value="Sdh_cyt"/>
    <property type="match status" value="1"/>
</dbReference>
<dbReference type="PIRSF" id="PIRSF000177">
    <property type="entry name" value="Fumar_rd_cyt_b"/>
    <property type="match status" value="1"/>
</dbReference>
<keyword evidence="7 9" id="KW-0472">Membrane</keyword>
<dbReference type="TCDB" id="3.D.10.1.8">
    <property type="family name" value="the prokaryotic succinate dehydrogenase (sdh) family"/>
</dbReference>
<feature type="binding site" description="axial binding residue" evidence="8">
    <location>
        <position position="38"/>
    </location>
    <ligand>
        <name>heme b</name>
        <dbReference type="ChEBI" id="CHEBI:60344"/>
        <label>bD</label>
    </ligand>
    <ligandPart>
        <name>Fe</name>
        <dbReference type="ChEBI" id="CHEBI:18248"/>
    </ligandPart>
</feature>
<evidence type="ECO:0000313" key="11">
    <source>
        <dbReference type="Proteomes" id="UP000016587"/>
    </source>
</evidence>
<dbReference type="HOGENOM" id="CLU_075821_1_0_7"/>
<feature type="binding site" evidence="12">
    <location>
        <position position="166"/>
    </location>
    <ligand>
        <name>heme b</name>
        <dbReference type="ChEBI" id="CHEBI:60344"/>
        <label>1</label>
        <note>axial binding residue</note>
    </ligand>
    <ligandPart>
        <name>Fe</name>
        <dbReference type="ChEBI" id="CHEBI:18248"/>
    </ligandPart>
</feature>
<dbReference type="InterPro" id="IPR034804">
    <property type="entry name" value="SQR/QFR_C/D"/>
</dbReference>
<evidence type="ECO:0000256" key="4">
    <source>
        <dbReference type="ARBA" id="ARBA00022723"/>
    </source>
</evidence>
<evidence type="ECO:0000256" key="5">
    <source>
        <dbReference type="ARBA" id="ARBA00022989"/>
    </source>
</evidence>
<keyword evidence="12" id="KW-0002">3D-structure</keyword>
<evidence type="ECO:0000256" key="7">
    <source>
        <dbReference type="ARBA" id="ARBA00023136"/>
    </source>
</evidence>
<feature type="binding site" description="axial binding residue" evidence="8">
    <location>
        <position position="129"/>
    </location>
    <ligand>
        <name>heme b</name>
        <dbReference type="ChEBI" id="CHEBI:60344"/>
        <label>bD</label>
    </ligand>
    <ligandPart>
        <name>Fe</name>
        <dbReference type="ChEBI" id="CHEBI:18248"/>
    </ligandPart>
</feature>
<protein>
    <submittedName>
        <fullName evidence="10">Putative Fumarate reductase respiratory complex</fullName>
    </submittedName>
</protein>
<evidence type="ECO:0000256" key="1">
    <source>
        <dbReference type="ARBA" id="ARBA00004370"/>
    </source>
</evidence>
<feature type="binding site" evidence="12">
    <location>
        <position position="112"/>
    </location>
    <ligand>
        <name>heme b</name>
        <dbReference type="ChEBI" id="CHEBI:60344"/>
        <label>1</label>
    </ligand>
</feature>
<dbReference type="EMBL" id="CP006585">
    <property type="protein sequence ID" value="AGW13403.1"/>
    <property type="molecule type" value="Genomic_DNA"/>
</dbReference>
<dbReference type="GO" id="GO:0006099">
    <property type="term" value="P:tricarboxylic acid cycle"/>
    <property type="evidence" value="ECO:0007669"/>
    <property type="project" value="InterPro"/>
</dbReference>
<feature type="binding site" description="axial binding residue" evidence="8">
    <location>
        <position position="166"/>
    </location>
    <ligand>
        <name>heme b</name>
        <dbReference type="ChEBI" id="CHEBI:60344"/>
        <label>bD</label>
    </ligand>
    <ligandPart>
        <name>Fe</name>
        <dbReference type="ChEBI" id="CHEBI:18248"/>
    </ligandPart>
</feature>
<accession>T2GAT5</accession>
<dbReference type="PDB" id="5XMJ">
    <property type="method" value="X-ray"/>
    <property type="resolution" value="3.60 A"/>
    <property type="chains" value="C/G/K/O=1-218"/>
</dbReference>
<dbReference type="SUPFAM" id="SSF81343">
    <property type="entry name" value="Fumarate reductase respiratory complex transmembrane subunits"/>
    <property type="match status" value="1"/>
</dbReference>
<keyword evidence="2 8" id="KW-0349">Heme</keyword>
<keyword evidence="6 8" id="KW-0408">Iron</keyword>
<keyword evidence="11" id="KW-1185">Reference proteome</keyword>